<dbReference type="Gene3D" id="1.10.10.2840">
    <property type="entry name" value="PucR C-terminal helix-turn-helix domain"/>
    <property type="match status" value="1"/>
</dbReference>
<dbReference type="PANTHER" id="PTHR33744">
    <property type="entry name" value="CARBOHYDRATE DIACID REGULATOR"/>
    <property type="match status" value="1"/>
</dbReference>
<dbReference type="RefSeq" id="WP_183770938.1">
    <property type="nucleotide sequence ID" value="NZ_JACHFW010000001.1"/>
</dbReference>
<proteinExistence type="predicted"/>
<feature type="domain" description="PucR C-terminal helix-turn-helix" evidence="1">
    <location>
        <begin position="339"/>
        <end position="394"/>
    </location>
</feature>
<comment type="caution">
    <text evidence="2">The sequence shown here is derived from an EMBL/GenBank/DDBJ whole genome shotgun (WGS) entry which is preliminary data.</text>
</comment>
<evidence type="ECO:0000313" key="2">
    <source>
        <dbReference type="EMBL" id="MBB5263329.1"/>
    </source>
</evidence>
<evidence type="ECO:0000259" key="1">
    <source>
        <dbReference type="Pfam" id="PF13556"/>
    </source>
</evidence>
<sequence length="403" mass="45620">MKNISLAQASEMLMLALAKNEGPKSLIQLAGEIMDNPVALGDTSLTVHFISENMPESVPMSHTGIIPPDFSTDNEFIKYNEAAYYSEKPVLTPPQYGGYQTIITRLTVHRQITGYLSVLMARHPVRENDMALVCLIRDAVQAELGKNPSAFFPQSKPWDHTLKRLLSGLKNPLHNNADLTISLGLEKNTSLYVIVFKILGYSKANTPALAITRTLMDMCGTKLCVLFDGNIVLIRQGPLHLLPAFSEPCRQMNDYLANWGIIGGVSACFFQISDLYVHYRQAADTIEFFAPRKGAGIYRYESAATFLFLKEHKDRLEAYCHPGVLRLLDYDRQNRTDYVKVLKIYAQTGKNVQITAEKMHLSKASIYRILERIKKITEQNFESPQCLFNLYFSIILMDYEKED</sequence>
<keyword evidence="3" id="KW-1185">Reference proteome</keyword>
<dbReference type="Proteomes" id="UP000543642">
    <property type="component" value="Unassembled WGS sequence"/>
</dbReference>
<protein>
    <recommendedName>
        <fullName evidence="1">PucR C-terminal helix-turn-helix domain-containing protein</fullName>
    </recommendedName>
</protein>
<reference evidence="2 3" key="1">
    <citation type="submission" date="2020-08" db="EMBL/GenBank/DDBJ databases">
        <title>Genomic Encyclopedia of Type Strains, Phase IV (KMG-IV): sequencing the most valuable type-strain genomes for metagenomic binning, comparative biology and taxonomic classification.</title>
        <authorList>
            <person name="Goeker M."/>
        </authorList>
    </citation>
    <scope>NUCLEOTIDE SEQUENCE [LARGE SCALE GENOMIC DNA]</scope>
    <source>
        <strain evidence="2 3">DSM 106146</strain>
    </source>
</reference>
<dbReference type="Pfam" id="PF13556">
    <property type="entry name" value="HTH_30"/>
    <property type="match status" value="1"/>
</dbReference>
<gene>
    <name evidence="2" type="ORF">HNP82_000423</name>
</gene>
<evidence type="ECO:0000313" key="3">
    <source>
        <dbReference type="Proteomes" id="UP000543642"/>
    </source>
</evidence>
<name>A0A7W8H7N6_9FIRM</name>
<organism evidence="2 3">
    <name type="scientific">Catenibacillus scindens</name>
    <dbReference type="NCBI Taxonomy" id="673271"/>
    <lineage>
        <taxon>Bacteria</taxon>
        <taxon>Bacillati</taxon>
        <taxon>Bacillota</taxon>
        <taxon>Clostridia</taxon>
        <taxon>Lachnospirales</taxon>
        <taxon>Lachnospiraceae</taxon>
        <taxon>Catenibacillus</taxon>
    </lineage>
</organism>
<accession>A0A7W8H7N6</accession>
<dbReference type="AlphaFoldDB" id="A0A7W8H7N6"/>
<dbReference type="EMBL" id="JACHFW010000001">
    <property type="protein sequence ID" value="MBB5263329.1"/>
    <property type="molecule type" value="Genomic_DNA"/>
</dbReference>
<dbReference type="InterPro" id="IPR051448">
    <property type="entry name" value="CdaR-like_regulators"/>
</dbReference>
<dbReference type="InterPro" id="IPR042070">
    <property type="entry name" value="PucR_C-HTH_sf"/>
</dbReference>
<dbReference type="InterPro" id="IPR025736">
    <property type="entry name" value="PucR_C-HTH_dom"/>
</dbReference>